<reference evidence="1 2" key="1">
    <citation type="submission" date="2018-08" db="EMBL/GenBank/DDBJ databases">
        <title>Acidipila sp. 4G-K13, an acidobacterium isolated from forest soil.</title>
        <authorList>
            <person name="Gao Z.-H."/>
            <person name="Qiu L.-H."/>
        </authorList>
    </citation>
    <scope>NUCLEOTIDE SEQUENCE [LARGE SCALE GENOMIC DNA]</scope>
    <source>
        <strain evidence="1 2">4G-K13</strain>
    </source>
</reference>
<evidence type="ECO:0000313" key="1">
    <source>
        <dbReference type="EMBL" id="RFU14806.1"/>
    </source>
</evidence>
<keyword evidence="2" id="KW-1185">Reference proteome</keyword>
<accession>A0A372IIN2</accession>
<dbReference type="EMBL" id="QVQT01000010">
    <property type="protein sequence ID" value="RFU14806.1"/>
    <property type="molecule type" value="Genomic_DNA"/>
</dbReference>
<protein>
    <submittedName>
        <fullName evidence="1">Uncharacterized protein</fullName>
    </submittedName>
</protein>
<dbReference type="Proteomes" id="UP000264702">
    <property type="component" value="Unassembled WGS sequence"/>
</dbReference>
<comment type="caution">
    <text evidence="1">The sequence shown here is derived from an EMBL/GenBank/DDBJ whole genome shotgun (WGS) entry which is preliminary data.</text>
</comment>
<gene>
    <name evidence="1" type="ORF">D0Y96_20060</name>
</gene>
<dbReference type="AlphaFoldDB" id="A0A372IIN2"/>
<organism evidence="1 2">
    <name type="scientific">Paracidobacterium acidisoli</name>
    <dbReference type="NCBI Taxonomy" id="2303751"/>
    <lineage>
        <taxon>Bacteria</taxon>
        <taxon>Pseudomonadati</taxon>
        <taxon>Acidobacteriota</taxon>
        <taxon>Terriglobia</taxon>
        <taxon>Terriglobales</taxon>
        <taxon>Acidobacteriaceae</taxon>
        <taxon>Paracidobacterium</taxon>
    </lineage>
</organism>
<name>A0A372IIN2_9BACT</name>
<proteinExistence type="predicted"/>
<sequence>MPAARAAAPSEDWPPWQKRLRGLAVQAGAPAAQNRLRFVASCSQRKTDAMNGAPDGFAVTASCNSHYSAEAADESGCLHQKYDEV</sequence>
<evidence type="ECO:0000313" key="2">
    <source>
        <dbReference type="Proteomes" id="UP000264702"/>
    </source>
</evidence>